<evidence type="ECO:0008006" key="14">
    <source>
        <dbReference type="Google" id="ProtNLM"/>
    </source>
</evidence>
<organism evidence="12 13">
    <name type="scientific">Lolium multiflorum</name>
    <name type="common">Italian ryegrass</name>
    <name type="synonym">Lolium perenne subsp. multiflorum</name>
    <dbReference type="NCBI Taxonomy" id="4521"/>
    <lineage>
        <taxon>Eukaryota</taxon>
        <taxon>Viridiplantae</taxon>
        <taxon>Streptophyta</taxon>
        <taxon>Embryophyta</taxon>
        <taxon>Tracheophyta</taxon>
        <taxon>Spermatophyta</taxon>
        <taxon>Magnoliopsida</taxon>
        <taxon>Liliopsida</taxon>
        <taxon>Poales</taxon>
        <taxon>Poaceae</taxon>
        <taxon>BOP clade</taxon>
        <taxon>Pooideae</taxon>
        <taxon>Poodae</taxon>
        <taxon>Poeae</taxon>
        <taxon>Poeae Chloroplast Group 2 (Poeae type)</taxon>
        <taxon>Loliodinae</taxon>
        <taxon>Loliinae</taxon>
        <taxon>Lolium</taxon>
    </lineage>
</organism>
<keyword evidence="4" id="KW-0812">Transmembrane</keyword>
<comment type="similarity">
    <text evidence="2 11">Belongs to the cytochrome P450 family.</text>
</comment>
<keyword evidence="13" id="KW-1185">Reference proteome</keyword>
<sequence length="505" mass="56589">MEGVYILCFTALSTLVALCFVKFSGGKSKAKLPPGPWTLPMIGSLHHVISKVPHRKMFELSRRYGPVMFLKLGETPTVVVSSAEAASLMLKTNDLAFSDRTRSVTFDIFGCDGKDIAFAPYGDHWRQMRKVCVVELLSAKQVRRMEDIRADEVGNLLHSITAGALDGAMVNFSKKVSALSNDVVSRAVFGGKFKQQDEYISELDKAFTLVSGSSLVDLFPSSQLVRWFSNGEREVRKVYDGIQRIIAEIVDERKATSHGVSSTDEEDLLGALLRLQREDTLQFPLTTDVMGAVLFDIFAGGTDTSASALEWTMTELVTNPRVMAKAQQEIRQVLGEHRTVITNSDLDGLHYMQNVIKEVLRLHPPVPLFARSAREDCNIMGYDILKGTDVFVSLFAISREERYWENPEDFKPERFENNTIDYHGSYAQYIPFGAGRRQCPGMVFATSTVDIVLANLLYHYDWMLPDGATIATLDKSEKFRLTVSRKYDLELKAIPHVWSNGIPSK</sequence>
<dbReference type="CDD" id="cd11072">
    <property type="entry name" value="CYP71-like"/>
    <property type="match status" value="1"/>
</dbReference>
<dbReference type="EMBL" id="JAUUTY010000002">
    <property type="protein sequence ID" value="KAK1677087.1"/>
    <property type="molecule type" value="Genomic_DNA"/>
</dbReference>
<evidence type="ECO:0000256" key="6">
    <source>
        <dbReference type="ARBA" id="ARBA00022989"/>
    </source>
</evidence>
<dbReference type="GO" id="GO:0016705">
    <property type="term" value="F:oxidoreductase activity, acting on paired donors, with incorporation or reduction of molecular oxygen"/>
    <property type="evidence" value="ECO:0007669"/>
    <property type="project" value="InterPro"/>
</dbReference>
<feature type="binding site" description="axial binding residue" evidence="10">
    <location>
        <position position="439"/>
    </location>
    <ligand>
        <name>heme</name>
        <dbReference type="ChEBI" id="CHEBI:30413"/>
    </ligand>
    <ligandPart>
        <name>Fe</name>
        <dbReference type="ChEBI" id="CHEBI:18248"/>
    </ligandPart>
</feature>
<evidence type="ECO:0000313" key="12">
    <source>
        <dbReference type="EMBL" id="KAK1677087.1"/>
    </source>
</evidence>
<dbReference type="PROSITE" id="PS00086">
    <property type="entry name" value="CYTOCHROME_P450"/>
    <property type="match status" value="1"/>
</dbReference>
<gene>
    <name evidence="12" type="ORF">QYE76_037935</name>
</gene>
<evidence type="ECO:0000256" key="8">
    <source>
        <dbReference type="ARBA" id="ARBA00023004"/>
    </source>
</evidence>
<evidence type="ECO:0000256" key="11">
    <source>
        <dbReference type="RuleBase" id="RU000461"/>
    </source>
</evidence>
<keyword evidence="5 10" id="KW-0479">Metal-binding</keyword>
<dbReference type="Proteomes" id="UP001231189">
    <property type="component" value="Unassembled WGS sequence"/>
</dbReference>
<dbReference type="GO" id="GO:0004497">
    <property type="term" value="F:monooxygenase activity"/>
    <property type="evidence" value="ECO:0007669"/>
    <property type="project" value="UniProtKB-KW"/>
</dbReference>
<dbReference type="PRINTS" id="PR00463">
    <property type="entry name" value="EP450I"/>
</dbReference>
<comment type="caution">
    <text evidence="12">The sequence shown here is derived from an EMBL/GenBank/DDBJ whole genome shotgun (WGS) entry which is preliminary data.</text>
</comment>
<evidence type="ECO:0000256" key="2">
    <source>
        <dbReference type="ARBA" id="ARBA00010617"/>
    </source>
</evidence>
<evidence type="ECO:0000256" key="4">
    <source>
        <dbReference type="ARBA" id="ARBA00022692"/>
    </source>
</evidence>
<proteinExistence type="inferred from homology"/>
<keyword evidence="3 10" id="KW-0349">Heme</keyword>
<evidence type="ECO:0000313" key="13">
    <source>
        <dbReference type="Proteomes" id="UP001231189"/>
    </source>
</evidence>
<evidence type="ECO:0000256" key="9">
    <source>
        <dbReference type="ARBA" id="ARBA00023033"/>
    </source>
</evidence>
<keyword evidence="6" id="KW-1133">Transmembrane helix</keyword>
<keyword evidence="7 11" id="KW-0560">Oxidoreductase</keyword>
<keyword evidence="6" id="KW-0472">Membrane</keyword>
<keyword evidence="9 11" id="KW-0503">Monooxygenase</keyword>
<dbReference type="Pfam" id="PF00067">
    <property type="entry name" value="p450"/>
    <property type="match status" value="1"/>
</dbReference>
<protein>
    <recommendedName>
        <fullName evidence="14">Cytochrome P450</fullName>
    </recommendedName>
</protein>
<dbReference type="PANTHER" id="PTHR47955">
    <property type="entry name" value="CYTOCHROME P450 FAMILY 71 PROTEIN"/>
    <property type="match status" value="1"/>
</dbReference>
<dbReference type="FunFam" id="1.10.630.10:FF:000043">
    <property type="entry name" value="Cytochrome P450 99A2"/>
    <property type="match status" value="1"/>
</dbReference>
<keyword evidence="8 10" id="KW-0408">Iron</keyword>
<comment type="cofactor">
    <cofactor evidence="1 10">
        <name>heme</name>
        <dbReference type="ChEBI" id="CHEBI:30413"/>
    </cofactor>
</comment>
<evidence type="ECO:0000256" key="5">
    <source>
        <dbReference type="ARBA" id="ARBA00022723"/>
    </source>
</evidence>
<dbReference type="AlphaFoldDB" id="A0AAD8WQF2"/>
<evidence type="ECO:0000256" key="3">
    <source>
        <dbReference type="ARBA" id="ARBA00022617"/>
    </source>
</evidence>
<dbReference type="Gene3D" id="1.10.630.10">
    <property type="entry name" value="Cytochrome P450"/>
    <property type="match status" value="1"/>
</dbReference>
<evidence type="ECO:0000256" key="10">
    <source>
        <dbReference type="PIRSR" id="PIRSR602401-1"/>
    </source>
</evidence>
<dbReference type="InterPro" id="IPR002401">
    <property type="entry name" value="Cyt_P450_E_grp-I"/>
</dbReference>
<dbReference type="GO" id="GO:0020037">
    <property type="term" value="F:heme binding"/>
    <property type="evidence" value="ECO:0007669"/>
    <property type="project" value="InterPro"/>
</dbReference>
<dbReference type="SUPFAM" id="SSF48264">
    <property type="entry name" value="Cytochrome P450"/>
    <property type="match status" value="1"/>
</dbReference>
<dbReference type="PANTHER" id="PTHR47955:SF19">
    <property type="entry name" value="CYTOCHROME P450 71A9-LIKE ISOFORM X1"/>
    <property type="match status" value="1"/>
</dbReference>
<evidence type="ECO:0000256" key="7">
    <source>
        <dbReference type="ARBA" id="ARBA00023002"/>
    </source>
</evidence>
<dbReference type="InterPro" id="IPR001128">
    <property type="entry name" value="Cyt_P450"/>
</dbReference>
<dbReference type="GO" id="GO:0005506">
    <property type="term" value="F:iron ion binding"/>
    <property type="evidence" value="ECO:0007669"/>
    <property type="project" value="InterPro"/>
</dbReference>
<dbReference type="InterPro" id="IPR017972">
    <property type="entry name" value="Cyt_P450_CS"/>
</dbReference>
<evidence type="ECO:0000256" key="1">
    <source>
        <dbReference type="ARBA" id="ARBA00001971"/>
    </source>
</evidence>
<name>A0AAD8WQF2_LOLMU</name>
<accession>A0AAD8WQF2</accession>
<dbReference type="PRINTS" id="PR00385">
    <property type="entry name" value="P450"/>
</dbReference>
<dbReference type="InterPro" id="IPR036396">
    <property type="entry name" value="Cyt_P450_sf"/>
</dbReference>
<reference evidence="12" key="1">
    <citation type="submission" date="2023-07" db="EMBL/GenBank/DDBJ databases">
        <title>A chromosome-level genome assembly of Lolium multiflorum.</title>
        <authorList>
            <person name="Chen Y."/>
            <person name="Copetti D."/>
            <person name="Kolliker R."/>
            <person name="Studer B."/>
        </authorList>
    </citation>
    <scope>NUCLEOTIDE SEQUENCE</scope>
    <source>
        <strain evidence="12">02402/16</strain>
        <tissue evidence="12">Leaf</tissue>
    </source>
</reference>